<keyword evidence="4 7" id="KW-0812">Transmembrane</keyword>
<keyword evidence="3" id="KW-1003">Cell membrane</keyword>
<feature type="transmembrane region" description="Helical" evidence="7">
    <location>
        <begin position="167"/>
        <end position="188"/>
    </location>
</feature>
<feature type="transmembrane region" description="Helical" evidence="7">
    <location>
        <begin position="223"/>
        <end position="245"/>
    </location>
</feature>
<evidence type="ECO:0000256" key="1">
    <source>
        <dbReference type="ARBA" id="ARBA00004651"/>
    </source>
</evidence>
<gene>
    <name evidence="8" type="ORF">LCGC14_2762450</name>
</gene>
<dbReference type="PANTHER" id="PTHR30330">
    <property type="entry name" value="AGSS FAMILY TRANSPORTER, SODIUM-ALANINE"/>
    <property type="match status" value="1"/>
</dbReference>
<comment type="subcellular location">
    <subcellularLocation>
        <location evidence="1">Cell membrane</location>
        <topology evidence="1">Multi-pass membrane protein</topology>
    </subcellularLocation>
</comment>
<organism evidence="8">
    <name type="scientific">marine sediment metagenome</name>
    <dbReference type="NCBI Taxonomy" id="412755"/>
    <lineage>
        <taxon>unclassified sequences</taxon>
        <taxon>metagenomes</taxon>
        <taxon>ecological metagenomes</taxon>
    </lineage>
</organism>
<dbReference type="GO" id="GO:0005283">
    <property type="term" value="F:amino acid:sodium symporter activity"/>
    <property type="evidence" value="ECO:0007669"/>
    <property type="project" value="InterPro"/>
</dbReference>
<dbReference type="InterPro" id="IPR001463">
    <property type="entry name" value="Na/Ala_symport"/>
</dbReference>
<dbReference type="AlphaFoldDB" id="A0A0F8YYN5"/>
<keyword evidence="6 7" id="KW-0472">Membrane</keyword>
<dbReference type="GO" id="GO:0005886">
    <property type="term" value="C:plasma membrane"/>
    <property type="evidence" value="ECO:0007669"/>
    <property type="project" value="UniProtKB-SubCell"/>
</dbReference>
<evidence type="ECO:0000256" key="5">
    <source>
        <dbReference type="ARBA" id="ARBA00022989"/>
    </source>
</evidence>
<evidence type="ECO:0008006" key="9">
    <source>
        <dbReference type="Google" id="ProtNLM"/>
    </source>
</evidence>
<dbReference type="PRINTS" id="PR00175">
    <property type="entry name" value="NAALASMPORT"/>
</dbReference>
<reference evidence="8" key="1">
    <citation type="journal article" date="2015" name="Nature">
        <title>Complex archaea that bridge the gap between prokaryotes and eukaryotes.</title>
        <authorList>
            <person name="Spang A."/>
            <person name="Saw J.H."/>
            <person name="Jorgensen S.L."/>
            <person name="Zaremba-Niedzwiedzka K."/>
            <person name="Martijn J."/>
            <person name="Lind A.E."/>
            <person name="van Eijk R."/>
            <person name="Schleper C."/>
            <person name="Guy L."/>
            <person name="Ettema T.J."/>
        </authorList>
    </citation>
    <scope>NUCLEOTIDE SEQUENCE</scope>
</reference>
<dbReference type="Pfam" id="PF01235">
    <property type="entry name" value="Na_Ala_symp"/>
    <property type="match status" value="1"/>
</dbReference>
<feature type="non-terminal residue" evidence="8">
    <location>
        <position position="1"/>
    </location>
</feature>
<evidence type="ECO:0000313" key="8">
    <source>
        <dbReference type="EMBL" id="KKK86518.1"/>
    </source>
</evidence>
<sequence>SAARAHEPVSEGLVAILEPFIDTIIICTLTGLVLLSTGVWNEKIDNQFQQADMLFLEGVYDDTKTEDRIKLNNHLLNKETLEPFSGSLIIENGQIPSEVTLLCARSIAEDVSFYSNGELHTGSILIKSGKLQDELGEYMVQGKSLMHSAQLTTEAFSRSVMGGGGKYIVSIGLLLFAFSTAISWSYYGGRAVTYLFGSKYVIYYRMFYVVAFFFAAFTDTTIVWAISYLTIAIMTIPNLIGILILSPEIKRTIKKYWVDFGKEWPGVKLPK</sequence>
<comment type="caution">
    <text evidence="8">The sequence shown here is derived from an EMBL/GenBank/DDBJ whole genome shotgun (WGS) entry which is preliminary data.</text>
</comment>
<evidence type="ECO:0000256" key="3">
    <source>
        <dbReference type="ARBA" id="ARBA00022475"/>
    </source>
</evidence>
<feature type="transmembrane region" description="Helical" evidence="7">
    <location>
        <begin position="200"/>
        <end position="217"/>
    </location>
</feature>
<evidence type="ECO:0000256" key="6">
    <source>
        <dbReference type="ARBA" id="ARBA00023136"/>
    </source>
</evidence>
<keyword evidence="2" id="KW-0813">Transport</keyword>
<proteinExistence type="predicted"/>
<name>A0A0F8YYN5_9ZZZZ</name>
<evidence type="ECO:0000256" key="2">
    <source>
        <dbReference type="ARBA" id="ARBA00022448"/>
    </source>
</evidence>
<dbReference type="PANTHER" id="PTHR30330:SF3">
    <property type="entry name" value="TRANSCRIPTIONAL REGULATOR, LRP FAMILY"/>
    <property type="match status" value="1"/>
</dbReference>
<dbReference type="EMBL" id="LAZR01050808">
    <property type="protein sequence ID" value="KKK86518.1"/>
    <property type="molecule type" value="Genomic_DNA"/>
</dbReference>
<evidence type="ECO:0000256" key="4">
    <source>
        <dbReference type="ARBA" id="ARBA00022692"/>
    </source>
</evidence>
<evidence type="ECO:0000256" key="7">
    <source>
        <dbReference type="SAM" id="Phobius"/>
    </source>
</evidence>
<accession>A0A0F8YYN5</accession>
<keyword evidence="5 7" id="KW-1133">Transmembrane helix</keyword>
<protein>
    <recommendedName>
        <fullName evidence="9">Sodium:alanine symporter family protein</fullName>
    </recommendedName>
</protein>